<dbReference type="EMBL" id="BHXC01000007">
    <property type="protein sequence ID" value="GCB95509.1"/>
    <property type="molecule type" value="Genomic_DNA"/>
</dbReference>
<dbReference type="CDD" id="cd00090">
    <property type="entry name" value="HTH_ARSR"/>
    <property type="match status" value="1"/>
</dbReference>
<dbReference type="GO" id="GO:0003677">
    <property type="term" value="F:DNA binding"/>
    <property type="evidence" value="ECO:0007669"/>
    <property type="project" value="TreeGrafter"/>
</dbReference>
<reference evidence="3 4" key="1">
    <citation type="journal article" date="2019" name="Microbiol. Resour. Announc.">
        <title>Draft Genome Sequence of the Most Traditional epsilon-Poly-l-Lysine Producer, Streptomyces albulus NBRC14147.</title>
        <authorList>
            <person name="Yamanaka K."/>
            <person name="Hamano Y."/>
        </authorList>
    </citation>
    <scope>NUCLEOTIDE SEQUENCE [LARGE SCALE GENOMIC DNA]</scope>
    <source>
        <strain evidence="3 4">NBRC 14147</strain>
    </source>
</reference>
<dbReference type="GO" id="GO:0032791">
    <property type="term" value="F:lead ion binding"/>
    <property type="evidence" value="ECO:0007669"/>
    <property type="project" value="TreeGrafter"/>
</dbReference>
<dbReference type="InterPro" id="IPR011991">
    <property type="entry name" value="ArsR-like_HTH"/>
</dbReference>
<dbReference type="InterPro" id="IPR036390">
    <property type="entry name" value="WH_DNA-bd_sf"/>
</dbReference>
<sequence length="267" mass="28777">MAGAREREDVSLAGEPCASYGRGMDARTEPETRTETDVAAVAAAIGDPSRAKVLLALAGGGALPASALAAEAGVSNSTISAHLARLREARLLTVEHDGRHRYYRLATPDVARALEQLALIARPLPVRSLNADTRAKALLRARLCYDHLAGRLGVALMDALLAGDLLRAERTDPSRVSYLLTPSGRRELDALGVDLAGLPRRRSAVRYCVDWGEHRHHLAGALGGAVTARLFALDWLRNGRYRRVVRLTDAGRDGLTRSFGVAPERLR</sequence>
<dbReference type="GO" id="GO:0046686">
    <property type="term" value="P:response to cadmium ion"/>
    <property type="evidence" value="ECO:0007669"/>
    <property type="project" value="TreeGrafter"/>
</dbReference>
<proteinExistence type="predicted"/>
<protein>
    <submittedName>
        <fullName evidence="3">Transcriptional regulator</fullName>
    </submittedName>
</protein>
<dbReference type="PANTHER" id="PTHR39168:SF2">
    <property type="entry name" value="HTH-TYPE TRANSCRIPTIONAL REGULATOR CMTR"/>
    <property type="match status" value="1"/>
</dbReference>
<feature type="domain" description="HTH arsR-type" evidence="2">
    <location>
        <begin position="30"/>
        <end position="125"/>
    </location>
</feature>
<dbReference type="Gene3D" id="1.10.10.10">
    <property type="entry name" value="Winged helix-like DNA-binding domain superfamily/Winged helix DNA-binding domain"/>
    <property type="match status" value="1"/>
</dbReference>
<dbReference type="GO" id="GO:0003700">
    <property type="term" value="F:DNA-binding transcription factor activity"/>
    <property type="evidence" value="ECO:0007669"/>
    <property type="project" value="InterPro"/>
</dbReference>
<dbReference type="SMART" id="SM00418">
    <property type="entry name" value="HTH_ARSR"/>
    <property type="match status" value="1"/>
</dbReference>
<feature type="region of interest" description="Disordered" evidence="1">
    <location>
        <begin position="1"/>
        <end position="33"/>
    </location>
</feature>
<organism evidence="3 4">
    <name type="scientific">Streptomyces noursei</name>
    <name type="common">Streptomyces albulus</name>
    <dbReference type="NCBI Taxonomy" id="1971"/>
    <lineage>
        <taxon>Bacteria</taxon>
        <taxon>Bacillati</taxon>
        <taxon>Actinomycetota</taxon>
        <taxon>Actinomycetes</taxon>
        <taxon>Kitasatosporales</taxon>
        <taxon>Streptomycetaceae</taxon>
        <taxon>Streptomyces</taxon>
    </lineage>
</organism>
<comment type="caution">
    <text evidence="3">The sequence shown here is derived from an EMBL/GenBank/DDBJ whole genome shotgun (WGS) entry which is preliminary data.</text>
</comment>
<dbReference type="GO" id="GO:0097063">
    <property type="term" value="F:cadmium ion sensor activity"/>
    <property type="evidence" value="ECO:0007669"/>
    <property type="project" value="TreeGrafter"/>
</dbReference>
<dbReference type="GO" id="GO:0010288">
    <property type="term" value="P:response to lead ion"/>
    <property type="evidence" value="ECO:0007669"/>
    <property type="project" value="TreeGrafter"/>
</dbReference>
<dbReference type="NCBIfam" id="NF033788">
    <property type="entry name" value="HTH_metalloreg"/>
    <property type="match status" value="1"/>
</dbReference>
<accession>A0A401RD26</accession>
<evidence type="ECO:0000313" key="3">
    <source>
        <dbReference type="EMBL" id="GCB95509.1"/>
    </source>
</evidence>
<dbReference type="PROSITE" id="PS50987">
    <property type="entry name" value="HTH_ARSR_2"/>
    <property type="match status" value="1"/>
</dbReference>
<dbReference type="SUPFAM" id="SSF46785">
    <property type="entry name" value="Winged helix' DNA-binding domain"/>
    <property type="match status" value="1"/>
</dbReference>
<dbReference type="PANTHER" id="PTHR39168">
    <property type="entry name" value="TRANSCRIPTIONAL REGULATOR-RELATED"/>
    <property type="match status" value="1"/>
</dbReference>
<evidence type="ECO:0000313" key="4">
    <source>
        <dbReference type="Proteomes" id="UP000288351"/>
    </source>
</evidence>
<dbReference type="InterPro" id="IPR036388">
    <property type="entry name" value="WH-like_DNA-bd_sf"/>
</dbReference>
<feature type="compositionally biased region" description="Basic and acidic residues" evidence="1">
    <location>
        <begin position="1"/>
        <end position="10"/>
    </location>
</feature>
<evidence type="ECO:0000259" key="2">
    <source>
        <dbReference type="PROSITE" id="PS50987"/>
    </source>
</evidence>
<feature type="compositionally biased region" description="Basic and acidic residues" evidence="1">
    <location>
        <begin position="24"/>
        <end position="33"/>
    </location>
</feature>
<gene>
    <name evidence="3" type="ORF">SALB_08314</name>
</gene>
<dbReference type="InterPro" id="IPR001845">
    <property type="entry name" value="HTH_ArsR_DNA-bd_dom"/>
</dbReference>
<evidence type="ECO:0000256" key="1">
    <source>
        <dbReference type="SAM" id="MobiDB-lite"/>
    </source>
</evidence>
<name>A0A401RD26_STRNR</name>
<dbReference type="AlphaFoldDB" id="A0A401RD26"/>
<dbReference type="Proteomes" id="UP000288351">
    <property type="component" value="Unassembled WGS sequence"/>
</dbReference>
<dbReference type="Pfam" id="PF12840">
    <property type="entry name" value="HTH_20"/>
    <property type="match status" value="1"/>
</dbReference>
<dbReference type="InterPro" id="IPR052543">
    <property type="entry name" value="HTH_Metal-responsive_Reg"/>
</dbReference>
<dbReference type="PRINTS" id="PR00778">
    <property type="entry name" value="HTHARSR"/>
</dbReference>